<feature type="non-terminal residue" evidence="2">
    <location>
        <position position="1"/>
    </location>
</feature>
<sequence>RTPKLRRGRDCRRHTQPEVEECPWRTPQASEGRPAALPHPPGRAPPDARAGCGEPAVVRAARGPGAPRRPGGGLHLRRLRLLQVRAGARLHMRSLPPAAAHDLRQRQRERDVPHGVPGGVSRGAGHLRLPRRLRRVRADVLARRTAAGPGGLLRAGSGVGLLRAAPGALRGASGRPVAAASAPDRGDGPRRPRREQQRGCPVGGGTAAAAHVPGAAREASGTVRAGVRHLPGGLPAPRHAADPALPRRSAGAQLPLRLRGPVAPPPCRLPHLRRGLRRAAAPPGPGRHPARSAVSDRPAPRTGCCSVQPAALVCAERAAPPRPPRGGPAGGARASLPPARQGL</sequence>
<comment type="caution">
    <text evidence="2">The sequence shown here is derived from an EMBL/GenBank/DDBJ whole genome shotgun (WGS) entry which is preliminary data.</text>
</comment>
<keyword evidence="3" id="KW-1185">Reference proteome</keyword>
<dbReference type="EMBL" id="CAUYUJ010006158">
    <property type="protein sequence ID" value="CAK0816305.1"/>
    <property type="molecule type" value="Genomic_DNA"/>
</dbReference>
<feature type="compositionally biased region" description="Basic and acidic residues" evidence="1">
    <location>
        <begin position="184"/>
        <end position="197"/>
    </location>
</feature>
<feature type="region of interest" description="Disordered" evidence="1">
    <location>
        <begin position="1"/>
        <end position="52"/>
    </location>
</feature>
<dbReference type="Proteomes" id="UP001189429">
    <property type="component" value="Unassembled WGS sequence"/>
</dbReference>
<accession>A0ABN9RF32</accession>
<evidence type="ECO:0000313" key="3">
    <source>
        <dbReference type="Proteomes" id="UP001189429"/>
    </source>
</evidence>
<protein>
    <submittedName>
        <fullName evidence="2">Uncharacterized protein</fullName>
    </submittedName>
</protein>
<organism evidence="2 3">
    <name type="scientific">Prorocentrum cordatum</name>
    <dbReference type="NCBI Taxonomy" id="2364126"/>
    <lineage>
        <taxon>Eukaryota</taxon>
        <taxon>Sar</taxon>
        <taxon>Alveolata</taxon>
        <taxon>Dinophyceae</taxon>
        <taxon>Prorocentrales</taxon>
        <taxon>Prorocentraceae</taxon>
        <taxon>Prorocentrum</taxon>
    </lineage>
</organism>
<feature type="compositionally biased region" description="Basic residues" evidence="1">
    <location>
        <begin position="1"/>
        <end position="14"/>
    </location>
</feature>
<feature type="region of interest" description="Disordered" evidence="1">
    <location>
        <begin position="316"/>
        <end position="343"/>
    </location>
</feature>
<proteinExistence type="predicted"/>
<feature type="region of interest" description="Disordered" evidence="1">
    <location>
        <begin position="101"/>
        <end position="125"/>
    </location>
</feature>
<evidence type="ECO:0000256" key="1">
    <source>
        <dbReference type="SAM" id="MobiDB-lite"/>
    </source>
</evidence>
<evidence type="ECO:0000313" key="2">
    <source>
        <dbReference type="EMBL" id="CAK0816305.1"/>
    </source>
</evidence>
<feature type="compositionally biased region" description="Low complexity" evidence="1">
    <location>
        <begin position="331"/>
        <end position="343"/>
    </location>
</feature>
<feature type="compositionally biased region" description="Low complexity" evidence="1">
    <location>
        <begin position="207"/>
        <end position="219"/>
    </location>
</feature>
<gene>
    <name evidence="2" type="ORF">PCOR1329_LOCUS19320</name>
</gene>
<name>A0ABN9RF32_9DINO</name>
<feature type="region of interest" description="Disordered" evidence="1">
    <location>
        <begin position="169"/>
        <end position="221"/>
    </location>
</feature>
<feature type="compositionally biased region" description="Basic and acidic residues" evidence="1">
    <location>
        <begin position="101"/>
        <end position="113"/>
    </location>
</feature>
<feature type="region of interest" description="Disordered" evidence="1">
    <location>
        <begin position="277"/>
        <end position="304"/>
    </location>
</feature>
<reference evidence="2" key="1">
    <citation type="submission" date="2023-10" db="EMBL/GenBank/DDBJ databases">
        <authorList>
            <person name="Chen Y."/>
            <person name="Shah S."/>
            <person name="Dougan E. K."/>
            <person name="Thang M."/>
            <person name="Chan C."/>
        </authorList>
    </citation>
    <scope>NUCLEOTIDE SEQUENCE [LARGE SCALE GENOMIC DNA]</scope>
</reference>